<gene>
    <name evidence="4" type="ORF">C2E20_5706</name>
</gene>
<dbReference type="STRING" id="554055.A0A2P6VA61"/>
<proteinExistence type="predicted"/>
<dbReference type="OrthoDB" id="514491at2759"/>
<sequence length="568" mass="58558">MLKALKKGFKKRLGSSGLPPDAALPEPPPAVDYELVAGPLELDGAAAEEELPAAAALAAAEAAGAAAELDGAASALGYDPHEQQQVCYGSAGTSGGPSAEEAAAAAAVLVGQHDGSGPSGGAPNGGPTRGSEAGSEAGGEAAAEAPATESEISDTLATMMYLTEDAEGADDCVSVVSDALSEEDLPDDISELSRALEALEGEALGSSPGAPAAGAMSGGLDDRLAEQLGLSPDADPTAFAQQMAKLYNNLGLKMMERRKHEEALGLLRKAEALVDNGSAWAGRGEAKRQRMQAVTYNNLGCLFKRRNMPQLALQYLTKALALEESVQNRSSTHLNICASLSALRRTKEALSHAERAIILLQRHLWAHHLPFQEGLTSLVRQLAAPGASRHALASANVLAMAYHNAAVEHEKLGRLREALVSFTRAYLISSKCLGGKAQMTTALSRALKAFQQRQARHLPTGAAHAVRKAPSTLASSRSAAAAAQSKRGVSRSSGKATAAASKSSSSLSSKAVAGSTLATDKGRTTTGSSVAAPPVRAPSGSRLVNALQQQQQAQQAQQQQQQQQQAQA</sequence>
<reference evidence="4 5" key="1">
    <citation type="journal article" date="2018" name="Plant J.">
        <title>Genome sequences of Chlorella sorokiniana UTEX 1602 and Micractinium conductrix SAG 241.80: implications to maltose excretion by a green alga.</title>
        <authorList>
            <person name="Arriola M.B."/>
            <person name="Velmurugan N."/>
            <person name="Zhang Y."/>
            <person name="Plunkett M.H."/>
            <person name="Hondzo H."/>
            <person name="Barney B.M."/>
        </authorList>
    </citation>
    <scope>NUCLEOTIDE SEQUENCE [LARGE SCALE GENOMIC DNA]</scope>
    <source>
        <strain evidence="4 5">SAG 241.80</strain>
    </source>
</reference>
<feature type="region of interest" description="Disordered" evidence="3">
    <location>
        <begin position="111"/>
        <end position="151"/>
    </location>
</feature>
<keyword evidence="5" id="KW-1185">Reference proteome</keyword>
<feature type="compositionally biased region" description="Basic residues" evidence="3">
    <location>
        <begin position="1"/>
        <end position="13"/>
    </location>
</feature>
<keyword evidence="2" id="KW-0802">TPR repeat</keyword>
<evidence type="ECO:0000256" key="2">
    <source>
        <dbReference type="ARBA" id="ARBA00022803"/>
    </source>
</evidence>
<feature type="compositionally biased region" description="Gly residues" evidence="3">
    <location>
        <begin position="117"/>
        <end position="128"/>
    </location>
</feature>
<comment type="caution">
    <text evidence="4">The sequence shown here is derived from an EMBL/GenBank/DDBJ whole genome shotgun (WGS) entry which is preliminary data.</text>
</comment>
<dbReference type="SMART" id="SM00028">
    <property type="entry name" value="TPR"/>
    <property type="match status" value="4"/>
</dbReference>
<feature type="region of interest" description="Disordered" evidence="3">
    <location>
        <begin position="482"/>
        <end position="568"/>
    </location>
</feature>
<keyword evidence="1" id="KW-0677">Repeat</keyword>
<organism evidence="4 5">
    <name type="scientific">Micractinium conductrix</name>
    <dbReference type="NCBI Taxonomy" id="554055"/>
    <lineage>
        <taxon>Eukaryota</taxon>
        <taxon>Viridiplantae</taxon>
        <taxon>Chlorophyta</taxon>
        <taxon>core chlorophytes</taxon>
        <taxon>Trebouxiophyceae</taxon>
        <taxon>Chlorellales</taxon>
        <taxon>Chlorellaceae</taxon>
        <taxon>Chlorella clade</taxon>
        <taxon>Micractinium</taxon>
    </lineage>
</organism>
<keyword evidence="4" id="KW-0378">Hydrolase</keyword>
<name>A0A2P6VA61_9CHLO</name>
<feature type="region of interest" description="Disordered" evidence="3">
    <location>
        <begin position="1"/>
        <end position="28"/>
    </location>
</feature>
<evidence type="ECO:0000256" key="3">
    <source>
        <dbReference type="SAM" id="MobiDB-lite"/>
    </source>
</evidence>
<feature type="compositionally biased region" description="Low complexity" evidence="3">
    <location>
        <begin position="130"/>
        <end position="150"/>
    </location>
</feature>
<evidence type="ECO:0000256" key="1">
    <source>
        <dbReference type="ARBA" id="ARBA00022737"/>
    </source>
</evidence>
<dbReference type="InterPro" id="IPR019734">
    <property type="entry name" value="TPR_rpt"/>
</dbReference>
<dbReference type="PANTHER" id="PTHR45641:SF19">
    <property type="entry name" value="NEPHROCYSTIN-3"/>
    <property type="match status" value="1"/>
</dbReference>
<dbReference type="Proteomes" id="UP000239649">
    <property type="component" value="Unassembled WGS sequence"/>
</dbReference>
<protein>
    <submittedName>
        <fullName evidence="4">Ubiquitin carboxyl-terminal hydrolase family</fullName>
    </submittedName>
</protein>
<dbReference type="InterPro" id="IPR011990">
    <property type="entry name" value="TPR-like_helical_dom_sf"/>
</dbReference>
<dbReference type="EMBL" id="LHPF02000017">
    <property type="protein sequence ID" value="PSC70982.1"/>
    <property type="molecule type" value="Genomic_DNA"/>
</dbReference>
<dbReference type="Gene3D" id="1.25.40.10">
    <property type="entry name" value="Tetratricopeptide repeat domain"/>
    <property type="match status" value="2"/>
</dbReference>
<feature type="compositionally biased region" description="Low complexity" evidence="3">
    <location>
        <begin position="482"/>
        <end position="515"/>
    </location>
</feature>
<dbReference type="GO" id="GO:0016787">
    <property type="term" value="F:hydrolase activity"/>
    <property type="evidence" value="ECO:0007669"/>
    <property type="project" value="UniProtKB-KW"/>
</dbReference>
<dbReference type="PANTHER" id="PTHR45641">
    <property type="entry name" value="TETRATRICOPEPTIDE REPEAT PROTEIN (AFU_ORTHOLOGUE AFUA_6G03870)"/>
    <property type="match status" value="1"/>
</dbReference>
<evidence type="ECO:0000313" key="4">
    <source>
        <dbReference type="EMBL" id="PSC70982.1"/>
    </source>
</evidence>
<evidence type="ECO:0000313" key="5">
    <source>
        <dbReference type="Proteomes" id="UP000239649"/>
    </source>
</evidence>
<feature type="compositionally biased region" description="Low complexity" evidence="3">
    <location>
        <begin position="548"/>
        <end position="568"/>
    </location>
</feature>
<dbReference type="SUPFAM" id="SSF48452">
    <property type="entry name" value="TPR-like"/>
    <property type="match status" value="1"/>
</dbReference>
<dbReference type="AlphaFoldDB" id="A0A2P6VA61"/>
<accession>A0A2P6VA61</accession>